<comment type="caution">
    <text evidence="1">The sequence shown here is derived from an EMBL/GenBank/DDBJ whole genome shotgun (WGS) entry which is preliminary data.</text>
</comment>
<protein>
    <submittedName>
        <fullName evidence="1">RluA family pseudouridine synthase</fullName>
    </submittedName>
</protein>
<dbReference type="AlphaFoldDB" id="A0A6M1XTN1"/>
<accession>A0A6M1XTN1</accession>
<sequence>MEFQWTYDKETTQQVKYFLKEQGVSKGLLAKVKFQGGKIQVNGTVQNAIYPLQTGDVVKMTIPDEAEHETLLTDDEPIEIDVSYTHLRAHDL</sequence>
<evidence type="ECO:0000313" key="2">
    <source>
        <dbReference type="Proteomes" id="UP000473113"/>
    </source>
</evidence>
<gene>
    <name evidence="1" type="ORF">G6Y24_13990</name>
</gene>
<dbReference type="EMBL" id="JAALTR010000350">
    <property type="protein sequence ID" value="NGW68567.1"/>
    <property type="molecule type" value="Genomic_DNA"/>
</dbReference>
<evidence type="ECO:0000313" key="1">
    <source>
        <dbReference type="EMBL" id="NGW68567.1"/>
    </source>
</evidence>
<reference evidence="1 2" key="1">
    <citation type="submission" date="2020-02" db="EMBL/GenBank/DDBJ databases">
        <title>Detection of Heterogeneous Vancomycin Intermediate Resistance in Methicillin Resistant Staphylococcus aureus Isolates from Latin-America.</title>
        <authorList>
            <person name="Castro-Cardozo B."/>
            <person name="Berrio M."/>
            <person name="Vargas M.L."/>
            <person name="Carvajal L.P."/>
            <person name="Millan L.V."/>
            <person name="Rios R."/>
            <person name="Hernandez A."/>
            <person name="Rincon S.L."/>
            <person name="Cubides P."/>
            <person name="Forero E."/>
            <person name="Dinh A."/>
            <person name="Seas C."/>
            <person name="Munita J.M."/>
            <person name="Arias C.A."/>
            <person name="Reyes J."/>
            <person name="Diaz L."/>
        </authorList>
    </citation>
    <scope>NUCLEOTIDE SEQUENCE [LARGE SCALE GENOMIC DNA]</scope>
    <source>
        <strain evidence="1 2">UG255</strain>
    </source>
</reference>
<name>A0A6M1XTN1_STAAU</name>
<proteinExistence type="predicted"/>
<feature type="non-terminal residue" evidence="1">
    <location>
        <position position="92"/>
    </location>
</feature>
<dbReference type="Proteomes" id="UP000473113">
    <property type="component" value="Unassembled WGS sequence"/>
</dbReference>
<organism evidence="1 2">
    <name type="scientific">Staphylococcus aureus</name>
    <dbReference type="NCBI Taxonomy" id="1280"/>
    <lineage>
        <taxon>Bacteria</taxon>
        <taxon>Bacillati</taxon>
        <taxon>Bacillota</taxon>
        <taxon>Bacilli</taxon>
        <taxon>Bacillales</taxon>
        <taxon>Staphylococcaceae</taxon>
        <taxon>Staphylococcus</taxon>
    </lineage>
</organism>